<reference evidence="2 3" key="1">
    <citation type="journal article" date="2019" name="Sci. Rep.">
        <title>Comparative genomics of chytrid fungi reveal insights into the obligate biotrophic and pathogenic lifestyle of Synchytrium endobioticum.</title>
        <authorList>
            <person name="van de Vossenberg B.T.L.H."/>
            <person name="Warris S."/>
            <person name="Nguyen H.D.T."/>
            <person name="van Gent-Pelzer M.P.E."/>
            <person name="Joly D.L."/>
            <person name="van de Geest H.C."/>
            <person name="Bonants P.J.M."/>
            <person name="Smith D.S."/>
            <person name="Levesque C.A."/>
            <person name="van der Lee T.A.J."/>
        </authorList>
    </citation>
    <scope>NUCLEOTIDE SEQUENCE [LARGE SCALE GENOMIC DNA]</scope>
    <source>
        <strain evidence="2 3">CBS 675.73</strain>
    </source>
</reference>
<dbReference type="OrthoDB" id="2106110at2759"/>
<keyword evidence="3" id="KW-1185">Reference proteome</keyword>
<dbReference type="Gene3D" id="3.40.630.30">
    <property type="match status" value="1"/>
</dbReference>
<dbReference type="InterPro" id="IPR000182">
    <property type="entry name" value="GNAT_dom"/>
</dbReference>
<comment type="caution">
    <text evidence="2">The sequence shown here is derived from an EMBL/GenBank/DDBJ whole genome shotgun (WGS) entry which is preliminary data.</text>
</comment>
<gene>
    <name evidence="2" type="ORF">CcCBS67573_g01591</name>
</gene>
<name>A0A507FLF3_9FUNG</name>
<evidence type="ECO:0000313" key="2">
    <source>
        <dbReference type="EMBL" id="TPX77144.1"/>
    </source>
</evidence>
<dbReference type="CDD" id="cd04301">
    <property type="entry name" value="NAT_SF"/>
    <property type="match status" value="1"/>
</dbReference>
<dbReference type="Proteomes" id="UP000320333">
    <property type="component" value="Unassembled WGS sequence"/>
</dbReference>
<dbReference type="PROSITE" id="PS51186">
    <property type="entry name" value="GNAT"/>
    <property type="match status" value="1"/>
</dbReference>
<proteinExistence type="predicted"/>
<evidence type="ECO:0000313" key="3">
    <source>
        <dbReference type="Proteomes" id="UP000320333"/>
    </source>
</evidence>
<dbReference type="STRING" id="246404.A0A507FLF3"/>
<dbReference type="SUPFAM" id="SSF55729">
    <property type="entry name" value="Acyl-CoA N-acyltransferases (Nat)"/>
    <property type="match status" value="1"/>
</dbReference>
<evidence type="ECO:0000259" key="1">
    <source>
        <dbReference type="PROSITE" id="PS51186"/>
    </source>
</evidence>
<dbReference type="EMBL" id="QEAP01000027">
    <property type="protein sequence ID" value="TPX77144.1"/>
    <property type="molecule type" value="Genomic_DNA"/>
</dbReference>
<sequence length="181" mass="20977">MLIIPIAPKHVQTLAEIAAETFTDTFGHLYSAEDLNSYRAAAYAHPQLLHEIATEECYFLCLDTDPEGLKPLGFAQLRPNTRNELMRSLGDEYPEPCWELHRFYIRKESQGMRAGSFMMDFCMKRFKEAGVKSLWLSVYSDNVKAQKFYQKYGIMYSGHNMEFPVGNHVDLEFLYTAKFSF</sequence>
<organism evidence="2 3">
    <name type="scientific">Chytriomyces confervae</name>
    <dbReference type="NCBI Taxonomy" id="246404"/>
    <lineage>
        <taxon>Eukaryota</taxon>
        <taxon>Fungi</taxon>
        <taxon>Fungi incertae sedis</taxon>
        <taxon>Chytridiomycota</taxon>
        <taxon>Chytridiomycota incertae sedis</taxon>
        <taxon>Chytridiomycetes</taxon>
        <taxon>Chytridiales</taxon>
        <taxon>Chytriomycetaceae</taxon>
        <taxon>Chytriomyces</taxon>
    </lineage>
</organism>
<dbReference type="InterPro" id="IPR016181">
    <property type="entry name" value="Acyl_CoA_acyltransferase"/>
</dbReference>
<dbReference type="AlphaFoldDB" id="A0A507FLF3"/>
<dbReference type="Pfam" id="PF00583">
    <property type="entry name" value="Acetyltransf_1"/>
    <property type="match status" value="1"/>
</dbReference>
<protein>
    <recommendedName>
        <fullName evidence="1">N-acetyltransferase domain-containing protein</fullName>
    </recommendedName>
</protein>
<feature type="domain" description="N-acetyltransferase" evidence="1">
    <location>
        <begin position="1"/>
        <end position="176"/>
    </location>
</feature>
<dbReference type="GO" id="GO:0016747">
    <property type="term" value="F:acyltransferase activity, transferring groups other than amino-acyl groups"/>
    <property type="evidence" value="ECO:0007669"/>
    <property type="project" value="InterPro"/>
</dbReference>
<accession>A0A507FLF3</accession>